<dbReference type="SUPFAM" id="SSF56752">
    <property type="entry name" value="D-aminoacid aminotransferase-like PLP-dependent enzymes"/>
    <property type="match status" value="1"/>
</dbReference>
<dbReference type="InterPro" id="IPR036038">
    <property type="entry name" value="Aminotransferase-like"/>
</dbReference>
<geneLocation type="plasmid" evidence="2 3">
    <name>pMESIL01</name>
</geneLocation>
<organism evidence="2 3">
    <name type="scientific">Allomeiothermus silvanus (strain ATCC 700542 / DSM 9946 / NBRC 106475 / NCIMB 13440 / VI-R2)</name>
    <name type="common">Thermus silvanus</name>
    <dbReference type="NCBI Taxonomy" id="526227"/>
    <lineage>
        <taxon>Bacteria</taxon>
        <taxon>Thermotogati</taxon>
        <taxon>Deinococcota</taxon>
        <taxon>Deinococci</taxon>
        <taxon>Thermales</taxon>
        <taxon>Thermaceae</taxon>
        <taxon>Allomeiothermus</taxon>
    </lineage>
</organism>
<accession>D7BJG6</accession>
<keyword evidence="2" id="KW-0614">Plasmid</keyword>
<proteinExistence type="inferred from homology"/>
<evidence type="ECO:0000313" key="2">
    <source>
        <dbReference type="EMBL" id="ADH65322.1"/>
    </source>
</evidence>
<sequence>MTRINGEPVGTPLPESLWHGFFVFTTLRLEGGEPLWLPEHLERLRRHARALGIAFPGFEALEREVEHYCRPRADLLLRLAVAPEGYASSARPFAPPPEPAYARGVSIHVTSLRVHPDLGRYKTGNYLPYRLARRAAERAGHFEGLLLDLEGHVVDGSRTSPLLYRAGELGVLPGGVEGVTRQKVLEYAVQMGLRVTEARLKPVALPACFARRANTSCGQTRFDELQGQLLLAGTGVGLVPVGPPQDSLLEALIARFRPLPRDGITPAPSGQGPP</sequence>
<dbReference type="RefSeq" id="WP_013159799.1">
    <property type="nucleotide sequence ID" value="NC_014213.1"/>
</dbReference>
<gene>
    <name evidence="2" type="ORF">Mesil_3522</name>
</gene>
<dbReference type="InterPro" id="IPR050571">
    <property type="entry name" value="Class-IV_PLP-Dep_Aminotrnsfr"/>
</dbReference>
<dbReference type="PANTHER" id="PTHR42743:SF4">
    <property type="entry name" value="BRANCHED-CHAIN-AMINO-ACID AMINOTRANSFERASE-RELATED"/>
    <property type="match status" value="1"/>
</dbReference>
<reference evidence="2 3" key="1">
    <citation type="journal article" date="2010" name="Stand. Genomic Sci.">
        <title>Complete genome sequence of Meiothermus silvanus type strain (VI-R2).</title>
        <authorList>
            <person name="Sikorski J."/>
            <person name="Tindall B.J."/>
            <person name="Lowry S."/>
            <person name="Lucas S."/>
            <person name="Nolan M."/>
            <person name="Copeland A."/>
            <person name="Glavina Del Rio T."/>
            <person name="Tice H."/>
            <person name="Cheng J.F."/>
            <person name="Han C."/>
            <person name="Pitluck S."/>
            <person name="Liolios K."/>
            <person name="Ivanova N."/>
            <person name="Mavromatis K."/>
            <person name="Mikhailova N."/>
            <person name="Pati A."/>
            <person name="Goodwin L."/>
            <person name="Chen A."/>
            <person name="Palaniappan K."/>
            <person name="Land M."/>
            <person name="Hauser L."/>
            <person name="Chang Y.J."/>
            <person name="Jeffries C.D."/>
            <person name="Rohde M."/>
            <person name="Goker M."/>
            <person name="Woyke T."/>
            <person name="Bristow J."/>
            <person name="Eisen J.A."/>
            <person name="Markowitz V."/>
            <person name="Hugenholtz P."/>
            <person name="Kyrpides N.C."/>
            <person name="Klenk H.P."/>
            <person name="Lapidus A."/>
        </authorList>
    </citation>
    <scope>NUCLEOTIDE SEQUENCE [LARGE SCALE GENOMIC DNA]</scope>
    <source>
        <strain evidence="3">ATCC 700542 / DSM 9946 / VI-R2</strain>
        <plasmid evidence="3">Plasmid pMESIL01</plasmid>
    </source>
</reference>
<dbReference type="Proteomes" id="UP000001916">
    <property type="component" value="Plasmid pMESIL01"/>
</dbReference>
<dbReference type="KEGG" id="msv:Mesil_3522"/>
<dbReference type="EMBL" id="CP002043">
    <property type="protein sequence ID" value="ADH65322.1"/>
    <property type="molecule type" value="Genomic_DNA"/>
</dbReference>
<dbReference type="InterPro" id="IPR001544">
    <property type="entry name" value="Aminotrans_IV"/>
</dbReference>
<dbReference type="HOGENOM" id="CLU_020844_2_1_0"/>
<dbReference type="InterPro" id="IPR043131">
    <property type="entry name" value="BCAT-like_N"/>
</dbReference>
<dbReference type="GO" id="GO:0003824">
    <property type="term" value="F:catalytic activity"/>
    <property type="evidence" value="ECO:0007669"/>
    <property type="project" value="InterPro"/>
</dbReference>
<dbReference type="eggNOG" id="COG0115">
    <property type="taxonomic scope" value="Bacteria"/>
</dbReference>
<dbReference type="Gene3D" id="3.20.10.10">
    <property type="entry name" value="D-amino Acid Aminotransferase, subunit A, domain 2"/>
    <property type="match status" value="1"/>
</dbReference>
<comment type="similarity">
    <text evidence="1">Belongs to the class-IV pyridoxal-phosphate-dependent aminotransferase family.</text>
</comment>
<evidence type="ECO:0000313" key="3">
    <source>
        <dbReference type="Proteomes" id="UP000001916"/>
    </source>
</evidence>
<keyword evidence="3" id="KW-1185">Reference proteome</keyword>
<evidence type="ECO:0000256" key="1">
    <source>
        <dbReference type="ARBA" id="ARBA00009320"/>
    </source>
</evidence>
<protein>
    <recommendedName>
        <fullName evidence="4">Aminotransferase class IV</fullName>
    </recommendedName>
</protein>
<name>D7BJG6_ALLS1</name>
<dbReference type="InterPro" id="IPR043132">
    <property type="entry name" value="BCAT-like_C"/>
</dbReference>
<dbReference type="OrthoDB" id="9805628at2"/>
<evidence type="ECO:0008006" key="4">
    <source>
        <dbReference type="Google" id="ProtNLM"/>
    </source>
</evidence>
<dbReference type="PANTHER" id="PTHR42743">
    <property type="entry name" value="AMINO-ACID AMINOTRANSFERASE"/>
    <property type="match status" value="1"/>
</dbReference>
<dbReference type="Pfam" id="PF01063">
    <property type="entry name" value="Aminotran_4"/>
    <property type="match status" value="1"/>
</dbReference>
<dbReference type="GO" id="GO:0046394">
    <property type="term" value="P:carboxylic acid biosynthetic process"/>
    <property type="evidence" value="ECO:0007669"/>
    <property type="project" value="UniProtKB-ARBA"/>
</dbReference>
<dbReference type="Gene3D" id="3.30.470.10">
    <property type="match status" value="1"/>
</dbReference>
<dbReference type="AlphaFoldDB" id="D7BJG6"/>